<feature type="domain" description="Histidine kinase" evidence="6">
    <location>
        <begin position="1"/>
        <end position="126"/>
    </location>
</feature>
<comment type="caution">
    <text evidence="7">The sequence shown here is derived from an EMBL/GenBank/DDBJ whole genome shotgun (WGS) entry which is preliminary data.</text>
</comment>
<dbReference type="PRINTS" id="PR00344">
    <property type="entry name" value="BCTRLSENSOR"/>
</dbReference>
<dbReference type="InterPro" id="IPR036890">
    <property type="entry name" value="HATPase_C_sf"/>
</dbReference>
<dbReference type="PANTHER" id="PTHR43711:SF1">
    <property type="entry name" value="HISTIDINE KINASE 1"/>
    <property type="match status" value="1"/>
</dbReference>
<dbReference type="Gene3D" id="3.30.565.10">
    <property type="entry name" value="Histidine kinase-like ATPase, C-terminal domain"/>
    <property type="match status" value="1"/>
</dbReference>
<dbReference type="EC" id="2.7.13.3" evidence="2"/>
<keyword evidence="7" id="KW-0067">ATP-binding</keyword>
<evidence type="ECO:0000256" key="2">
    <source>
        <dbReference type="ARBA" id="ARBA00012438"/>
    </source>
</evidence>
<dbReference type="PROSITE" id="PS50109">
    <property type="entry name" value="HIS_KIN"/>
    <property type="match status" value="1"/>
</dbReference>
<dbReference type="InterPro" id="IPR050736">
    <property type="entry name" value="Sensor_HK_Regulatory"/>
</dbReference>
<evidence type="ECO:0000259" key="6">
    <source>
        <dbReference type="PROSITE" id="PS50109"/>
    </source>
</evidence>
<organism evidence="7 8">
    <name type="scientific">Mesorhizobium captivum</name>
    <dbReference type="NCBI Taxonomy" id="3072319"/>
    <lineage>
        <taxon>Bacteria</taxon>
        <taxon>Pseudomonadati</taxon>
        <taxon>Pseudomonadota</taxon>
        <taxon>Alphaproteobacteria</taxon>
        <taxon>Hyphomicrobiales</taxon>
        <taxon>Phyllobacteriaceae</taxon>
        <taxon>Mesorhizobium</taxon>
    </lineage>
</organism>
<name>A0ABU4Z920_9HYPH</name>
<accession>A0ABU4Z920</accession>
<dbReference type="EMBL" id="JAVIJC010000044">
    <property type="protein sequence ID" value="MDX8495746.1"/>
    <property type="molecule type" value="Genomic_DNA"/>
</dbReference>
<evidence type="ECO:0000256" key="5">
    <source>
        <dbReference type="ARBA" id="ARBA00023012"/>
    </source>
</evidence>
<evidence type="ECO:0000313" key="7">
    <source>
        <dbReference type="EMBL" id="MDX8495746.1"/>
    </source>
</evidence>
<dbReference type="InterPro" id="IPR003594">
    <property type="entry name" value="HATPase_dom"/>
</dbReference>
<gene>
    <name evidence="7" type="ORF">RFN29_29745</name>
</gene>
<dbReference type="InterPro" id="IPR004358">
    <property type="entry name" value="Sig_transdc_His_kin-like_C"/>
</dbReference>
<evidence type="ECO:0000313" key="8">
    <source>
        <dbReference type="Proteomes" id="UP001271249"/>
    </source>
</evidence>
<dbReference type="Pfam" id="PF02518">
    <property type="entry name" value="HATPase_c"/>
    <property type="match status" value="1"/>
</dbReference>
<keyword evidence="7" id="KW-0547">Nucleotide-binding</keyword>
<dbReference type="SUPFAM" id="SSF55874">
    <property type="entry name" value="ATPase domain of HSP90 chaperone/DNA topoisomerase II/histidine kinase"/>
    <property type="match status" value="1"/>
</dbReference>
<evidence type="ECO:0000256" key="1">
    <source>
        <dbReference type="ARBA" id="ARBA00000085"/>
    </source>
</evidence>
<evidence type="ECO:0000256" key="4">
    <source>
        <dbReference type="ARBA" id="ARBA00022777"/>
    </source>
</evidence>
<dbReference type="GO" id="GO:0005524">
    <property type="term" value="F:ATP binding"/>
    <property type="evidence" value="ECO:0007669"/>
    <property type="project" value="UniProtKB-KW"/>
</dbReference>
<keyword evidence="4" id="KW-0418">Kinase</keyword>
<dbReference type="SMART" id="SM00387">
    <property type="entry name" value="HATPase_c"/>
    <property type="match status" value="1"/>
</dbReference>
<evidence type="ECO:0000256" key="3">
    <source>
        <dbReference type="ARBA" id="ARBA00022679"/>
    </source>
</evidence>
<dbReference type="InterPro" id="IPR005467">
    <property type="entry name" value="His_kinase_dom"/>
</dbReference>
<keyword evidence="3" id="KW-0808">Transferase</keyword>
<protein>
    <recommendedName>
        <fullName evidence="2">histidine kinase</fullName>
        <ecNumber evidence="2">2.7.13.3</ecNumber>
    </recommendedName>
</protein>
<reference evidence="7 8" key="1">
    <citation type="submission" date="2023-08" db="EMBL/GenBank/DDBJ databases">
        <title>Implementing the SeqCode for naming new Mesorhizobium species isolated from Vachellia karroo root nodules.</title>
        <authorList>
            <person name="Van Lill M."/>
        </authorList>
    </citation>
    <scope>NUCLEOTIDE SEQUENCE [LARGE SCALE GENOMIC DNA]</scope>
    <source>
        <strain evidence="7 8">VK22B</strain>
    </source>
</reference>
<dbReference type="Proteomes" id="UP001271249">
    <property type="component" value="Unassembled WGS sequence"/>
</dbReference>
<comment type="catalytic activity">
    <reaction evidence="1">
        <text>ATP + protein L-histidine = ADP + protein N-phospho-L-histidine.</text>
        <dbReference type="EC" id="2.7.13.3"/>
    </reaction>
</comment>
<proteinExistence type="predicted"/>
<dbReference type="PANTHER" id="PTHR43711">
    <property type="entry name" value="TWO-COMPONENT HISTIDINE KINASE"/>
    <property type="match status" value="1"/>
</dbReference>
<sequence>MSVQTRFADGLCLIEGDRVQLQQVILNLILNAVEAIEAVEMGPRDLLISTEQVGKEIGVAVRDSGPGIDPTHLEHVFEAFYTTKPSGTGMELSICRSIIDAHGGRLWVQANEPRGAVFRFTLHGAEARS</sequence>
<keyword evidence="8" id="KW-1185">Reference proteome</keyword>
<keyword evidence="5" id="KW-0902">Two-component regulatory system</keyword>